<protein>
    <submittedName>
        <fullName evidence="1">Uncharacterized protein</fullName>
    </submittedName>
</protein>
<keyword evidence="2" id="KW-1185">Reference proteome</keyword>
<comment type="caution">
    <text evidence="1">The sequence shown here is derived from an EMBL/GenBank/DDBJ whole genome shotgun (WGS) entry which is preliminary data.</text>
</comment>
<reference evidence="2" key="1">
    <citation type="submission" date="2017-01" db="EMBL/GenBank/DDBJ databases">
        <title>Comparative genomics of anhydrobiosis in the tardigrade Hypsibius dujardini.</title>
        <authorList>
            <person name="Yoshida Y."/>
            <person name="Koutsovoulos G."/>
            <person name="Laetsch D."/>
            <person name="Stevens L."/>
            <person name="Kumar S."/>
            <person name="Horikawa D."/>
            <person name="Ishino K."/>
            <person name="Komine S."/>
            <person name="Tomita M."/>
            <person name="Blaxter M."/>
            <person name="Arakawa K."/>
        </authorList>
    </citation>
    <scope>NUCLEOTIDE SEQUENCE [LARGE SCALE GENOMIC DNA]</scope>
    <source>
        <strain evidence="2">Z151</strain>
    </source>
</reference>
<sequence length="106" mass="11963">MEFHVIPSCWNSNGNPCHSILLEQQWNSMSFHPPGVGMEWISMSFHPAGQGLFESTRHPKRQAVTMGISKVQTELGIITKHNLKMVKRLNQVIFQSPTTTSSTRIS</sequence>
<organism evidence="1 2">
    <name type="scientific">Hypsibius exemplaris</name>
    <name type="common">Freshwater tardigrade</name>
    <dbReference type="NCBI Taxonomy" id="2072580"/>
    <lineage>
        <taxon>Eukaryota</taxon>
        <taxon>Metazoa</taxon>
        <taxon>Ecdysozoa</taxon>
        <taxon>Tardigrada</taxon>
        <taxon>Eutardigrada</taxon>
        <taxon>Parachela</taxon>
        <taxon>Hypsibioidea</taxon>
        <taxon>Hypsibiidae</taxon>
        <taxon>Hypsibius</taxon>
    </lineage>
</organism>
<dbReference type="OrthoDB" id="47374at2759"/>
<dbReference type="AlphaFoldDB" id="A0A9X6NHB4"/>
<evidence type="ECO:0000313" key="2">
    <source>
        <dbReference type="Proteomes" id="UP000192578"/>
    </source>
</evidence>
<dbReference type="Proteomes" id="UP000192578">
    <property type="component" value="Unassembled WGS sequence"/>
</dbReference>
<name>A0A9X6NHB4_HYPEX</name>
<proteinExistence type="predicted"/>
<gene>
    <name evidence="1" type="ORF">BV898_18294</name>
</gene>
<evidence type="ECO:0000313" key="1">
    <source>
        <dbReference type="EMBL" id="OWA53875.1"/>
    </source>
</evidence>
<accession>A0A9X6NHB4</accession>
<dbReference type="EMBL" id="MTYJ01000353">
    <property type="protein sequence ID" value="OWA53875.1"/>
    <property type="molecule type" value="Genomic_DNA"/>
</dbReference>